<gene>
    <name evidence="2" type="ORF">JN11_03265</name>
</gene>
<keyword evidence="3" id="KW-1185">Reference proteome</keyword>
<feature type="compositionally biased region" description="Basic and acidic residues" evidence="1">
    <location>
        <begin position="1"/>
        <end position="11"/>
    </location>
</feature>
<evidence type="ECO:0000313" key="3">
    <source>
        <dbReference type="Proteomes" id="UP000317010"/>
    </source>
</evidence>
<feature type="region of interest" description="Disordered" evidence="1">
    <location>
        <begin position="1"/>
        <end position="37"/>
    </location>
</feature>
<comment type="caution">
    <text evidence="2">The sequence shown here is derived from an EMBL/GenBank/DDBJ whole genome shotgun (WGS) entry which is preliminary data.</text>
</comment>
<name>A0A562TYM0_9SPHI</name>
<dbReference type="AlphaFoldDB" id="A0A562TYM0"/>
<reference evidence="2 3" key="1">
    <citation type="submission" date="2019-07" db="EMBL/GenBank/DDBJ databases">
        <title>Genomic Encyclopedia of Archaeal and Bacterial Type Strains, Phase II (KMG-II): from individual species to whole genera.</title>
        <authorList>
            <person name="Goeker M."/>
        </authorList>
    </citation>
    <scope>NUCLEOTIDE SEQUENCE [LARGE SCALE GENOMIC DNA]</scope>
    <source>
        <strain evidence="2 3">ATCC BAA-1854</strain>
    </source>
</reference>
<evidence type="ECO:0000256" key="1">
    <source>
        <dbReference type="SAM" id="MobiDB-lite"/>
    </source>
</evidence>
<accession>A0A562TYM0</accession>
<organism evidence="2 3">
    <name type="scientific">Mucilaginibacter frigoritolerans</name>
    <dbReference type="NCBI Taxonomy" id="652788"/>
    <lineage>
        <taxon>Bacteria</taxon>
        <taxon>Pseudomonadati</taxon>
        <taxon>Bacteroidota</taxon>
        <taxon>Sphingobacteriia</taxon>
        <taxon>Sphingobacteriales</taxon>
        <taxon>Sphingobacteriaceae</taxon>
        <taxon>Mucilaginibacter</taxon>
    </lineage>
</organism>
<sequence length="67" mass="7875">MINNKGEEIMKKVTKSNQPDKAELNAEPQIHHSKKPYQNYKHYDTTHGRVNKNHFGINHEPGTFNWC</sequence>
<protein>
    <submittedName>
        <fullName evidence="2">Uncharacterized protein</fullName>
    </submittedName>
</protein>
<proteinExistence type="predicted"/>
<dbReference type="Proteomes" id="UP000317010">
    <property type="component" value="Unassembled WGS sequence"/>
</dbReference>
<evidence type="ECO:0000313" key="2">
    <source>
        <dbReference type="EMBL" id="TWI98186.1"/>
    </source>
</evidence>
<dbReference type="EMBL" id="VLLI01000009">
    <property type="protein sequence ID" value="TWI98186.1"/>
    <property type="molecule type" value="Genomic_DNA"/>
</dbReference>